<dbReference type="CDD" id="cd24035">
    <property type="entry name" value="ASKHA_NBD_O66634-like_rpt2"/>
    <property type="match status" value="1"/>
</dbReference>
<dbReference type="InterPro" id="IPR043129">
    <property type="entry name" value="ATPase_NBD"/>
</dbReference>
<evidence type="ECO:0000259" key="6">
    <source>
        <dbReference type="Pfam" id="PF09989"/>
    </source>
</evidence>
<keyword evidence="2" id="KW-0479">Metal-binding</keyword>
<dbReference type="InterPro" id="IPR051805">
    <property type="entry name" value="Dehydratase_Activator_Redct"/>
</dbReference>
<evidence type="ECO:0000313" key="8">
    <source>
        <dbReference type="Proteomes" id="UP000319130"/>
    </source>
</evidence>
<accession>A0A523VYZ6</accession>
<feature type="domain" description="ATPase BadF/BadG/BcrA/BcrD type" evidence="5">
    <location>
        <begin position="341"/>
        <end position="593"/>
    </location>
</feature>
<dbReference type="InterPro" id="IPR018709">
    <property type="entry name" value="CoA_activase_DUF2229"/>
</dbReference>
<dbReference type="NCBIfam" id="TIGR00241">
    <property type="entry name" value="CoA_E_activ"/>
    <property type="match status" value="2"/>
</dbReference>
<dbReference type="CDD" id="cd24034">
    <property type="entry name" value="ASKHA_NBD_O66634-like_rpt1"/>
    <property type="match status" value="1"/>
</dbReference>
<evidence type="ECO:0000256" key="3">
    <source>
        <dbReference type="ARBA" id="ARBA00023004"/>
    </source>
</evidence>
<dbReference type="Pfam" id="PF09989">
    <property type="entry name" value="DUF2229"/>
    <property type="match status" value="1"/>
</dbReference>
<dbReference type="InterPro" id="IPR002731">
    <property type="entry name" value="ATPase_BadF"/>
</dbReference>
<dbReference type="PANTHER" id="PTHR32329">
    <property type="entry name" value="BIFUNCTIONAL PROTEIN [INCLUDES 2-HYDROXYACYL-COA DEHYDRATASE (N-TER) AND ITS ACTIVATOR DOMAIN (C_TERM)-RELATED"/>
    <property type="match status" value="1"/>
</dbReference>
<name>A0A523VYZ6_UNCAE</name>
<dbReference type="Gene3D" id="3.30.420.40">
    <property type="match status" value="4"/>
</dbReference>
<evidence type="ECO:0000313" key="7">
    <source>
        <dbReference type="EMBL" id="TET59992.1"/>
    </source>
</evidence>
<evidence type="ECO:0000256" key="2">
    <source>
        <dbReference type="ARBA" id="ARBA00022723"/>
    </source>
</evidence>
<comment type="caution">
    <text evidence="7">The sequence shown here is derived from an EMBL/GenBank/DDBJ whole genome shotgun (WGS) entry which is preliminary data.</text>
</comment>
<proteinExistence type="predicted"/>
<dbReference type="SUPFAM" id="SSF53067">
    <property type="entry name" value="Actin-like ATPase domain"/>
    <property type="match status" value="2"/>
</dbReference>
<comment type="cofactor">
    <cofactor evidence="1">
        <name>[4Fe-4S] cluster</name>
        <dbReference type="ChEBI" id="CHEBI:49883"/>
    </cofactor>
</comment>
<gene>
    <name evidence="7" type="ORF">E3J48_07195</name>
</gene>
<dbReference type="PANTHER" id="PTHR32329:SF7">
    <property type="entry name" value="ACTIVATOR OF 2-HYDROXYACYL-COA-HYDRATASE"/>
    <property type="match status" value="1"/>
</dbReference>
<sequence>MLAKRAPGFPKSGPFEALRANPRKIMEDSIYVLGLDLGSISVNAILLDGTAKIVYEEPYTRHNGNPLNKARQIVERIAKKYPINYLVVTGSNGERLSEIWGLPYAEEVMAQAKGVHHLHPEVRTLIDIGGTDAKFVEISREGGVKDFGMNSSCASGTGSFLDQQAKRLELDIEGEFSSIALKSKSPARLAGRCAVFAKSDMIHLQQKATPNEDITMGLCEALARSYKSNIARAKELKGPISFQGGIAANQAMLAAFKKILKREDIMVPQHYFSLGALGAALSVMDKKETRAFDPECLMKEFPPPPEKESLPRLIRDEERNIPSEPELYQQLREGELIEAYLGIDIGSVSTNVAVIDKEKRLLAKSYLPTAGKPIKAVQEGLREVNKKLLGKVRIRAVGVTGSGLYMIGSFVGADVIKNEITAQAKGALNIDPNVDTVFEIGGQDSKFISLERGVVVDFTMNKACAAGTGSFLEEQAEELKIKIKKEFEKIAFSSPSPADLGDRCTVFMESALFERLQRGVSIPDLVAGLAYSVAYNYLNKVVEHKKIGDNIFFQGGTACNRSVVAAFREILGKSTTVPPHNEVLGAIGVAIVAMEETREETKFKGFGLSEVEYRLKSFDCQDCSNHCKVNQVWVGEKARPLTYGDRCDKHSGKEGRRKRIQLPNLVKEREKLLLSGKRIEGSRKIGIPRALHTYELSPLWEAFFSELGYEVVISDATNNEIIHRGVEMMVAETCFPIKVSHGHVLNLLEKNVDYIFLPSIIDFEESDPNLKRTYNCPWSQALPYFVNSAIDRSAYSTQFLEPAISLREGVEKALQNLGHHLGENTVKVRRAVKRAREAQSRFYHGLRAKGREILRNLDGKKAFVLISRPYNGCDPGLNLDIAEKMRQLGMLAIPMDFIEPDPSLISAEYSNMYWSYGQKILAATKRIKETNNLYPIYITNFACGPDSFVSKYFLEEMDRPTLELQIDEHSADAGIITRLEAFLDSIQGRKLFRGEKRQQTPQLASPSRERVIHIPYMDDHSYALKATFEAMGREAEVMEISNLESLREGQSHTTGRECYPCILTTGDMLKVIRKSNLPEKRLAFFMGTAQGPCRFGQYRSFHQQVLRKIGYADIPIISLDAENSYAGYGTRFSKLAWSSIASIDILRKIQRLIRPDEIDKGETNKVYEKYRDQVLEAVRSGEKLNPVMKEAAAAFGGIKRRNTDKPTVTVVGEIYVRHNPYSNRFIIDELEELGIKVELASMREWFMYTNETHRETSLRERSYGEFVKNRLKNLFQTLIEKGLESPFRSLVREFEEPEIEEILQLGENYLPRSIRGEAILTVGKTIHSIKRGRDGVVNVMPFTCMPGNITWAIFTQIEKDYPDFPMLSLSYDGSYQANYLNKIRTFVSQVRGYHQSRKNSRLEASQARTVS</sequence>
<protein>
    <submittedName>
        <fullName evidence="7">CoA activase</fullName>
    </submittedName>
</protein>
<dbReference type="GO" id="GO:0046872">
    <property type="term" value="F:metal ion binding"/>
    <property type="evidence" value="ECO:0007669"/>
    <property type="project" value="UniProtKB-KW"/>
</dbReference>
<dbReference type="Proteomes" id="UP000319130">
    <property type="component" value="Unassembled WGS sequence"/>
</dbReference>
<dbReference type="Gene3D" id="3.40.50.11900">
    <property type="match status" value="1"/>
</dbReference>
<feature type="domain" description="ATPase BadF/BadG/BcrA/BcrD type" evidence="5">
    <location>
        <begin position="33"/>
        <end position="281"/>
    </location>
</feature>
<organism evidence="7 8">
    <name type="scientific">Aerophobetes bacterium</name>
    <dbReference type="NCBI Taxonomy" id="2030807"/>
    <lineage>
        <taxon>Bacteria</taxon>
        <taxon>Candidatus Aerophobota</taxon>
    </lineage>
</organism>
<dbReference type="EMBL" id="SOIZ01000325">
    <property type="protein sequence ID" value="TET59992.1"/>
    <property type="molecule type" value="Genomic_DNA"/>
</dbReference>
<reference evidence="7 8" key="1">
    <citation type="submission" date="2019-03" db="EMBL/GenBank/DDBJ databases">
        <title>Metabolic potential of uncultured bacteria and archaea associated with petroleum seepage in deep-sea sediments.</title>
        <authorList>
            <person name="Dong X."/>
            <person name="Hubert C."/>
        </authorList>
    </citation>
    <scope>NUCLEOTIDE SEQUENCE [LARGE SCALE GENOMIC DNA]</scope>
    <source>
        <strain evidence="7">E29_bin52</strain>
    </source>
</reference>
<evidence type="ECO:0000256" key="1">
    <source>
        <dbReference type="ARBA" id="ARBA00001966"/>
    </source>
</evidence>
<keyword evidence="4" id="KW-0411">Iron-sulfur</keyword>
<feature type="domain" description="DUF2229" evidence="6">
    <location>
        <begin position="684"/>
        <end position="898"/>
    </location>
</feature>
<keyword evidence="3" id="KW-0408">Iron</keyword>
<dbReference type="GO" id="GO:0051536">
    <property type="term" value="F:iron-sulfur cluster binding"/>
    <property type="evidence" value="ECO:0007669"/>
    <property type="project" value="UniProtKB-KW"/>
</dbReference>
<evidence type="ECO:0000259" key="5">
    <source>
        <dbReference type="Pfam" id="PF01869"/>
    </source>
</evidence>
<dbReference type="InterPro" id="IPR008275">
    <property type="entry name" value="CoA_E_activase_dom"/>
</dbReference>
<dbReference type="Pfam" id="PF01869">
    <property type="entry name" value="BcrAD_BadFG"/>
    <property type="match status" value="2"/>
</dbReference>
<evidence type="ECO:0000256" key="4">
    <source>
        <dbReference type="ARBA" id="ARBA00023014"/>
    </source>
</evidence>